<accession>A0A508X3L4</accession>
<feature type="compositionally biased region" description="Basic and acidic residues" evidence="1">
    <location>
        <begin position="52"/>
        <end position="73"/>
    </location>
</feature>
<organism evidence="2">
    <name type="scientific">Sinorhizobium medicae</name>
    <dbReference type="NCBI Taxonomy" id="110321"/>
    <lineage>
        <taxon>Bacteria</taxon>
        <taxon>Pseudomonadati</taxon>
        <taxon>Pseudomonadota</taxon>
        <taxon>Alphaproteobacteria</taxon>
        <taxon>Hyphomicrobiales</taxon>
        <taxon>Rhizobiaceae</taxon>
        <taxon>Sinorhizobium/Ensifer group</taxon>
        <taxon>Sinorhizobium</taxon>
    </lineage>
</organism>
<dbReference type="AlphaFoldDB" id="A0A508X3L4"/>
<reference evidence="2" key="1">
    <citation type="submission" date="2019-06" db="EMBL/GenBank/DDBJ databases">
        <authorList>
            <person name="Le Quere A."/>
            <person name="Colella S."/>
        </authorList>
    </citation>
    <scope>NUCLEOTIDE SEQUENCE</scope>
    <source>
        <strain evidence="2">EmedicaeMD41</strain>
    </source>
</reference>
<protein>
    <submittedName>
        <fullName evidence="2">Uncharacterized protein</fullName>
    </submittedName>
</protein>
<evidence type="ECO:0000313" key="2">
    <source>
        <dbReference type="EMBL" id="VTZ64374.1"/>
    </source>
</evidence>
<dbReference type="EMBL" id="CABFNB010000126">
    <property type="protein sequence ID" value="VTZ64374.1"/>
    <property type="molecule type" value="Genomic_DNA"/>
</dbReference>
<sequence>MRRAPTGMIHGTAIAVTNKMISKRFRAVFPFAPASPALLAIIDIADVSNFGHRSEPDEAGKPDKGCTGPEAERETFRTLCPRARAICGRHHRCRSPWIAQG</sequence>
<gene>
    <name evidence="2" type="ORF">EMEDMD4_580008</name>
</gene>
<dbReference type="Proteomes" id="UP000507954">
    <property type="component" value="Unassembled WGS sequence"/>
</dbReference>
<name>A0A508X3L4_9HYPH</name>
<proteinExistence type="predicted"/>
<feature type="region of interest" description="Disordered" evidence="1">
    <location>
        <begin position="51"/>
        <end position="73"/>
    </location>
</feature>
<evidence type="ECO:0000256" key="1">
    <source>
        <dbReference type="SAM" id="MobiDB-lite"/>
    </source>
</evidence>